<keyword evidence="5" id="KW-1185">Reference proteome</keyword>
<dbReference type="InterPro" id="IPR000086">
    <property type="entry name" value="NUDIX_hydrolase_dom"/>
</dbReference>
<comment type="cofactor">
    <cofactor evidence="1">
        <name>Mg(2+)</name>
        <dbReference type="ChEBI" id="CHEBI:18420"/>
    </cofactor>
</comment>
<reference evidence="4 5" key="1">
    <citation type="submission" date="2021-03" db="EMBL/GenBank/DDBJ databases">
        <authorList>
            <person name="Kanchanasin P."/>
            <person name="Saeng-In P."/>
            <person name="Phongsopitanun W."/>
            <person name="Yuki M."/>
            <person name="Kudo T."/>
            <person name="Ohkuma M."/>
            <person name="Tanasupawat S."/>
        </authorList>
    </citation>
    <scope>NUCLEOTIDE SEQUENCE [LARGE SCALE GENOMIC DNA]</scope>
    <source>
        <strain evidence="4 5">L46</strain>
    </source>
</reference>
<dbReference type="InterPro" id="IPR015797">
    <property type="entry name" value="NUDIX_hydrolase-like_dom_sf"/>
</dbReference>
<accession>A0ABS3R9N5</accession>
<feature type="domain" description="Nudix hydrolase" evidence="3">
    <location>
        <begin position="28"/>
        <end position="139"/>
    </location>
</feature>
<dbReference type="Pfam" id="PF00293">
    <property type="entry name" value="NUDIX"/>
    <property type="match status" value="1"/>
</dbReference>
<evidence type="ECO:0000313" key="4">
    <source>
        <dbReference type="EMBL" id="MBO2442920.1"/>
    </source>
</evidence>
<dbReference type="Proteomes" id="UP000666915">
    <property type="component" value="Unassembled WGS sequence"/>
</dbReference>
<comment type="caution">
    <text evidence="4">The sequence shown here is derived from an EMBL/GenBank/DDBJ whole genome shotgun (WGS) entry which is preliminary data.</text>
</comment>
<proteinExistence type="predicted"/>
<name>A0ABS3R9N5_9ACTN</name>
<sequence>MLVREDEVERLDGSRGIYGIIDKPDFALVIPVEGDGFHMVEEFRYPIGRRTWSFPQGSLPDRRRAEPEELARLELAQETGLRAGTLTHLGHLHCSHGTSGQGFDVFLATDLKAGEADREPEEQDMRQRLVPRAEFAEMIRDGRITDDSTVAAYTLLTLHEHR</sequence>
<dbReference type="PANTHER" id="PTHR11839">
    <property type="entry name" value="UDP/ADP-SUGAR PYROPHOSPHATASE"/>
    <property type="match status" value="1"/>
</dbReference>
<gene>
    <name evidence="4" type="ORF">J4557_35875</name>
</gene>
<dbReference type="PANTHER" id="PTHR11839:SF18">
    <property type="entry name" value="NUDIX HYDROLASE DOMAIN-CONTAINING PROTEIN"/>
    <property type="match status" value="1"/>
</dbReference>
<evidence type="ECO:0000256" key="1">
    <source>
        <dbReference type="ARBA" id="ARBA00001946"/>
    </source>
</evidence>
<dbReference type="EMBL" id="JAGEOK010000029">
    <property type="protein sequence ID" value="MBO2442920.1"/>
    <property type="molecule type" value="Genomic_DNA"/>
</dbReference>
<dbReference type="CDD" id="cd24161">
    <property type="entry name" value="NUDIX_ADPRase_Ndx2"/>
    <property type="match status" value="1"/>
</dbReference>
<organism evidence="4 5">
    <name type="scientific">Actinomadura nitritigenes</name>
    <dbReference type="NCBI Taxonomy" id="134602"/>
    <lineage>
        <taxon>Bacteria</taxon>
        <taxon>Bacillati</taxon>
        <taxon>Actinomycetota</taxon>
        <taxon>Actinomycetes</taxon>
        <taxon>Streptosporangiales</taxon>
        <taxon>Thermomonosporaceae</taxon>
        <taxon>Actinomadura</taxon>
    </lineage>
</organism>
<evidence type="ECO:0000313" key="5">
    <source>
        <dbReference type="Proteomes" id="UP000666915"/>
    </source>
</evidence>
<dbReference type="SUPFAM" id="SSF55811">
    <property type="entry name" value="Nudix"/>
    <property type="match status" value="1"/>
</dbReference>
<evidence type="ECO:0000256" key="2">
    <source>
        <dbReference type="ARBA" id="ARBA00022801"/>
    </source>
</evidence>
<protein>
    <submittedName>
        <fullName evidence="4">NUDIX hydrolase</fullName>
    </submittedName>
</protein>
<dbReference type="Gene3D" id="3.90.79.10">
    <property type="entry name" value="Nucleoside Triphosphate Pyrophosphohydrolase"/>
    <property type="match status" value="1"/>
</dbReference>
<dbReference type="GO" id="GO:0016787">
    <property type="term" value="F:hydrolase activity"/>
    <property type="evidence" value="ECO:0007669"/>
    <property type="project" value="UniProtKB-KW"/>
</dbReference>
<keyword evidence="2 4" id="KW-0378">Hydrolase</keyword>
<evidence type="ECO:0000259" key="3">
    <source>
        <dbReference type="Pfam" id="PF00293"/>
    </source>
</evidence>